<dbReference type="Gene3D" id="3.40.50.1000">
    <property type="entry name" value="HAD superfamily/HAD-like"/>
    <property type="match status" value="1"/>
</dbReference>
<dbReference type="InterPro" id="IPR023198">
    <property type="entry name" value="PGP-like_dom2"/>
</dbReference>
<dbReference type="InterPro" id="IPR036412">
    <property type="entry name" value="HAD-like_sf"/>
</dbReference>
<accession>A0A6A6WBP9</accession>
<dbReference type="OrthoDB" id="1694274at2759"/>
<evidence type="ECO:0000313" key="1">
    <source>
        <dbReference type="EMBL" id="KAF2759027.1"/>
    </source>
</evidence>
<dbReference type="GO" id="GO:0016787">
    <property type="term" value="F:hydrolase activity"/>
    <property type="evidence" value="ECO:0007669"/>
    <property type="project" value="UniProtKB-KW"/>
</dbReference>
<keyword evidence="1" id="KW-0378">Hydrolase</keyword>
<protein>
    <submittedName>
        <fullName evidence="1">Epoxide hydrolase</fullName>
    </submittedName>
</protein>
<dbReference type="RefSeq" id="XP_033601478.1">
    <property type="nucleotide sequence ID" value="XM_033740839.1"/>
</dbReference>
<dbReference type="InterPro" id="IPR052898">
    <property type="entry name" value="ACAD10-like"/>
</dbReference>
<dbReference type="PANTHER" id="PTHR47829:SF1">
    <property type="entry name" value="HAD FAMILY PHOSPHATASE"/>
    <property type="match status" value="1"/>
</dbReference>
<organism evidence="1 2">
    <name type="scientific">Pseudovirgaria hyperparasitica</name>
    <dbReference type="NCBI Taxonomy" id="470096"/>
    <lineage>
        <taxon>Eukaryota</taxon>
        <taxon>Fungi</taxon>
        <taxon>Dikarya</taxon>
        <taxon>Ascomycota</taxon>
        <taxon>Pezizomycotina</taxon>
        <taxon>Dothideomycetes</taxon>
        <taxon>Dothideomycetes incertae sedis</taxon>
        <taxon>Acrospermales</taxon>
        <taxon>Acrospermaceae</taxon>
        <taxon>Pseudovirgaria</taxon>
    </lineage>
</organism>
<sequence length="277" mass="30668">MGAQKPPKVILFDIGGVVVVSPFRAILRYETTHSIPRGWINTAISLSAPNGQWQRLERGEIPLDDAYFTNWAKDLAQPRPGAWQAYWAKANPGKTATDAPPPPVIDTKTMFWEMMREARSPDPNIYPMLCRLRELTRERERKGEGKLVIAALSNAVIWPPGIRDHNDATVEQGADAQAMPNYFDLFLHSALIGLRKPDAEVYAYAVRALDEYARGKGVQGGVEAGDILFLDDIGANLKGAREAGIRTVRVKLNHTDEAVREVEDILGVSLTGDRAKL</sequence>
<proteinExistence type="predicted"/>
<dbReference type="PANTHER" id="PTHR47829">
    <property type="entry name" value="HYDROLASE, PUTATIVE (AFU_ORTHOLOGUE AFUA_1G12880)-RELATED"/>
    <property type="match status" value="1"/>
</dbReference>
<dbReference type="Gene3D" id="1.10.150.240">
    <property type="entry name" value="Putative phosphatase, domain 2"/>
    <property type="match status" value="1"/>
</dbReference>
<dbReference type="Proteomes" id="UP000799437">
    <property type="component" value="Unassembled WGS sequence"/>
</dbReference>
<keyword evidence="2" id="KW-1185">Reference proteome</keyword>
<dbReference type="InterPro" id="IPR023214">
    <property type="entry name" value="HAD_sf"/>
</dbReference>
<evidence type="ECO:0000313" key="2">
    <source>
        <dbReference type="Proteomes" id="UP000799437"/>
    </source>
</evidence>
<name>A0A6A6WBP9_9PEZI</name>
<dbReference type="SUPFAM" id="SSF56784">
    <property type="entry name" value="HAD-like"/>
    <property type="match status" value="1"/>
</dbReference>
<dbReference type="EMBL" id="ML996570">
    <property type="protein sequence ID" value="KAF2759027.1"/>
    <property type="molecule type" value="Genomic_DNA"/>
</dbReference>
<dbReference type="GeneID" id="54481893"/>
<gene>
    <name evidence="1" type="ORF">EJ05DRAFT_329783</name>
</gene>
<reference evidence="1" key="1">
    <citation type="journal article" date="2020" name="Stud. Mycol.">
        <title>101 Dothideomycetes genomes: a test case for predicting lifestyles and emergence of pathogens.</title>
        <authorList>
            <person name="Haridas S."/>
            <person name="Albert R."/>
            <person name="Binder M."/>
            <person name="Bloem J."/>
            <person name="Labutti K."/>
            <person name="Salamov A."/>
            <person name="Andreopoulos B."/>
            <person name="Baker S."/>
            <person name="Barry K."/>
            <person name="Bills G."/>
            <person name="Bluhm B."/>
            <person name="Cannon C."/>
            <person name="Castanera R."/>
            <person name="Culley D."/>
            <person name="Daum C."/>
            <person name="Ezra D."/>
            <person name="Gonzalez J."/>
            <person name="Henrissat B."/>
            <person name="Kuo A."/>
            <person name="Liang C."/>
            <person name="Lipzen A."/>
            <person name="Lutzoni F."/>
            <person name="Magnuson J."/>
            <person name="Mondo S."/>
            <person name="Nolan M."/>
            <person name="Ohm R."/>
            <person name="Pangilinan J."/>
            <person name="Park H.-J."/>
            <person name="Ramirez L."/>
            <person name="Alfaro M."/>
            <person name="Sun H."/>
            <person name="Tritt A."/>
            <person name="Yoshinaga Y."/>
            <person name="Zwiers L.-H."/>
            <person name="Turgeon B."/>
            <person name="Goodwin S."/>
            <person name="Spatafora J."/>
            <person name="Crous P."/>
            <person name="Grigoriev I."/>
        </authorList>
    </citation>
    <scope>NUCLEOTIDE SEQUENCE</scope>
    <source>
        <strain evidence="1">CBS 121739</strain>
    </source>
</reference>
<dbReference type="AlphaFoldDB" id="A0A6A6WBP9"/>